<organism evidence="3 4">
    <name type="scientific">Heligmosomoides polygyrus</name>
    <name type="common">Parasitic roundworm</name>
    <dbReference type="NCBI Taxonomy" id="6339"/>
    <lineage>
        <taxon>Eukaryota</taxon>
        <taxon>Metazoa</taxon>
        <taxon>Ecdysozoa</taxon>
        <taxon>Nematoda</taxon>
        <taxon>Chromadorea</taxon>
        <taxon>Rhabditida</taxon>
        <taxon>Rhabditina</taxon>
        <taxon>Rhabditomorpha</taxon>
        <taxon>Strongyloidea</taxon>
        <taxon>Heligmosomidae</taxon>
        <taxon>Heligmosomoides</taxon>
    </lineage>
</organism>
<gene>
    <name evidence="2" type="ORF">HPBE_LOCUS24201</name>
</gene>
<reference evidence="2 3" key="1">
    <citation type="submission" date="2018-11" db="EMBL/GenBank/DDBJ databases">
        <authorList>
            <consortium name="Pathogen Informatics"/>
        </authorList>
    </citation>
    <scope>NUCLEOTIDE SEQUENCE [LARGE SCALE GENOMIC DNA]</scope>
</reference>
<dbReference type="Proteomes" id="UP000050761">
    <property type="component" value="Unassembled WGS sequence"/>
</dbReference>
<name>A0A183GND3_HELPZ</name>
<reference evidence="4" key="2">
    <citation type="submission" date="2019-09" db="UniProtKB">
        <authorList>
            <consortium name="WormBaseParasite"/>
        </authorList>
    </citation>
    <scope>IDENTIFICATION</scope>
</reference>
<evidence type="ECO:0000313" key="4">
    <source>
        <dbReference type="WBParaSite" id="HPBE_0002420301-mRNA-1"/>
    </source>
</evidence>
<feature type="domain" description="Transposase Tc5 C-terminal" evidence="1">
    <location>
        <begin position="66"/>
        <end position="105"/>
    </location>
</feature>
<accession>A0A3P8HJ78</accession>
<dbReference type="InterPro" id="IPR007350">
    <property type="entry name" value="Transposase_Tc5_C"/>
</dbReference>
<dbReference type="EMBL" id="UZAH01035991">
    <property type="protein sequence ID" value="VDP43476.1"/>
    <property type="molecule type" value="Genomic_DNA"/>
</dbReference>
<protein>
    <submittedName>
        <fullName evidence="4">Transp_Tc5_C domain-containing protein</fullName>
    </submittedName>
</protein>
<dbReference type="WBParaSite" id="HPBE_0002420301-mRNA-1">
    <property type="protein sequence ID" value="HPBE_0002420301-mRNA-1"/>
    <property type="gene ID" value="HPBE_0002420301"/>
</dbReference>
<accession>A0A183GND3</accession>
<keyword evidence="3" id="KW-1185">Reference proteome</keyword>
<sequence length="107" mass="12127">MASILKGFKARRLEVDEDEQLEVVEEEEGWAPQDELIDVKRQASNGHMTTFSDGTLASEERVRLQLNFVYGADVIGPCMEASCEELVAFAHCPYCDQCFCFMHLMSE</sequence>
<evidence type="ECO:0000313" key="3">
    <source>
        <dbReference type="Proteomes" id="UP000050761"/>
    </source>
</evidence>
<evidence type="ECO:0000259" key="1">
    <source>
        <dbReference type="Pfam" id="PF04236"/>
    </source>
</evidence>
<proteinExistence type="predicted"/>
<dbReference type="AlphaFoldDB" id="A0A183GND3"/>
<dbReference type="Pfam" id="PF04236">
    <property type="entry name" value="Transp_Tc5_C"/>
    <property type="match status" value="1"/>
</dbReference>
<evidence type="ECO:0000313" key="2">
    <source>
        <dbReference type="EMBL" id="VDP43476.1"/>
    </source>
</evidence>